<accession>A0ABS4EW22</accession>
<dbReference type="EMBL" id="JAGGJV010000014">
    <property type="protein sequence ID" value="MBP1862127.1"/>
    <property type="molecule type" value="Genomic_DNA"/>
</dbReference>
<evidence type="ECO:0000313" key="1">
    <source>
        <dbReference type="EMBL" id="MBP1862127.1"/>
    </source>
</evidence>
<dbReference type="Gene3D" id="2.60.120.200">
    <property type="match status" value="1"/>
</dbReference>
<dbReference type="Proteomes" id="UP000823786">
    <property type="component" value="Unassembled WGS sequence"/>
</dbReference>
<keyword evidence="2" id="KW-1185">Reference proteome</keyword>
<sequence length="818" mass="88359">MEPPRIYLTQALLGDLENPAAAAELAATLTPPLLATGPIAARFAAVETAANGADPRRLVSDLYQSMLASAANAAIAAAHVSPGFYDFKRRIYKENGLAAGRAEAAIVSVARPSQGYGPLGALPQVTYPANTPRWGKNGLEVYRAHANLMANSEFAGGKVGVIGAGGILPDGFNLSDNGFACEILAITEEGNAQRMRVRLSRTGANPNKSVTLRPVPYVGETLAAASGRAAHALVRVLASDNIADFRLTIAEINSGVHRESDKIPLTGEWKHIVAFLRGEVGNRINWGFIANPAEAHSFSIEFEITTLMYQQANAIDDITPWAPGPRRTLANNLVTNITAAGAVAGVIGSGGSVPTSWERSNTMPLEIISVTTVGGVKRVRAKFSRTGGAPVLATCALRPIGYANRLVLSNDLYGAVANARIIASTGINNTRLLWTELTSADVLVTNHVVDIPRDGEFHKVAAVATPVNANGKGYVQFVFEPLTTTNDFSVEFEFDAEVEFGIVTYPIINVAADDATLSLPSGTFDIHLPGERGGHILLNQTGVIPLTPPAGQSSLIAKLATLMEVGRANVDRADFAEALDRPVFSEALITTQVPAEWGGVHCRPDADYAITRATNKRNRLRFECRPGDRPVWNAPDTERSEVFQNGLVPFVERRYFSFSTMIEPATVIDAKSWFLFAQLHNSQDATDGVTSPAFAFELQAGSQLAIVVRSSAQNPLVVNPGSKALFRDPYFKLGRFYNWVIELRYDNNAQTSIFRVWRDGKLLFDYDGPLGYIDAMPPYMKAGIYRNNSNRIDVVHLVNYEYGNDSLLERINAPLPIS</sequence>
<reference evidence="1 2" key="1">
    <citation type="submission" date="2021-03" db="EMBL/GenBank/DDBJ databases">
        <title>Genomic Encyclopedia of Type Strains, Phase IV (KMG-IV): sequencing the most valuable type-strain genomes for metagenomic binning, comparative biology and taxonomic classification.</title>
        <authorList>
            <person name="Goeker M."/>
        </authorList>
    </citation>
    <scope>NUCLEOTIDE SEQUENCE [LARGE SCALE GENOMIC DNA]</scope>
    <source>
        <strain evidence="1 2">DSM 26427</strain>
    </source>
</reference>
<proteinExistence type="predicted"/>
<protein>
    <submittedName>
        <fullName evidence="1">Uncharacterized protein</fullName>
    </submittedName>
</protein>
<dbReference type="RefSeq" id="WP_209857092.1">
    <property type="nucleotide sequence ID" value="NZ_JAGGJV010000014.1"/>
</dbReference>
<dbReference type="Pfam" id="PF14099">
    <property type="entry name" value="Polysacc_lyase"/>
    <property type="match status" value="1"/>
</dbReference>
<dbReference type="InterPro" id="IPR025975">
    <property type="entry name" value="Polysacc_lyase"/>
</dbReference>
<name>A0ABS4EW22_9HYPH</name>
<organism evidence="1 2">
    <name type="scientific">Rhizobium herbae</name>
    <dbReference type="NCBI Taxonomy" id="508661"/>
    <lineage>
        <taxon>Bacteria</taxon>
        <taxon>Pseudomonadati</taxon>
        <taxon>Pseudomonadota</taxon>
        <taxon>Alphaproteobacteria</taxon>
        <taxon>Hyphomicrobiales</taxon>
        <taxon>Rhizobiaceae</taxon>
        <taxon>Rhizobium/Agrobacterium group</taxon>
        <taxon>Rhizobium</taxon>
    </lineage>
</organism>
<evidence type="ECO:0000313" key="2">
    <source>
        <dbReference type="Proteomes" id="UP000823786"/>
    </source>
</evidence>
<gene>
    <name evidence="1" type="ORF">J2Z75_005658</name>
</gene>
<comment type="caution">
    <text evidence="1">The sequence shown here is derived from an EMBL/GenBank/DDBJ whole genome shotgun (WGS) entry which is preliminary data.</text>
</comment>